<proteinExistence type="predicted"/>
<keyword evidence="3" id="KW-1185">Reference proteome</keyword>
<gene>
    <name evidence="2" type="ORF">MTR67_052683</name>
</gene>
<name>A0AAF1A325_SOLVR</name>
<dbReference type="AlphaFoldDB" id="A0AAF1A325"/>
<sequence>GSLVQSHIGREIGDSYSYYFGTDESLRRNMPNRNDEGYYRISASAPERITRDTHLFVVPFGTADPRQYYPNYLRPAGASSSSQSLPPRRYEDLPLQAIHRARFLSAGHTPSPSPTSTSP</sequence>
<organism evidence="2 3">
    <name type="scientific">Solanum verrucosum</name>
    <dbReference type="NCBI Taxonomy" id="315347"/>
    <lineage>
        <taxon>Eukaryota</taxon>
        <taxon>Viridiplantae</taxon>
        <taxon>Streptophyta</taxon>
        <taxon>Embryophyta</taxon>
        <taxon>Tracheophyta</taxon>
        <taxon>Spermatophyta</taxon>
        <taxon>Magnoliopsida</taxon>
        <taxon>eudicotyledons</taxon>
        <taxon>Gunneridae</taxon>
        <taxon>Pentapetalae</taxon>
        <taxon>asterids</taxon>
        <taxon>lamiids</taxon>
        <taxon>Solanales</taxon>
        <taxon>Solanaceae</taxon>
        <taxon>Solanoideae</taxon>
        <taxon>Solaneae</taxon>
        <taxon>Solanum</taxon>
    </lineage>
</organism>
<feature type="non-terminal residue" evidence="2">
    <location>
        <position position="1"/>
    </location>
</feature>
<evidence type="ECO:0000256" key="1">
    <source>
        <dbReference type="SAM" id="MobiDB-lite"/>
    </source>
</evidence>
<evidence type="ECO:0000313" key="3">
    <source>
        <dbReference type="Proteomes" id="UP001234989"/>
    </source>
</evidence>
<protein>
    <submittedName>
        <fullName evidence="2">Uncharacterized protein</fullName>
    </submittedName>
</protein>
<reference evidence="2" key="1">
    <citation type="submission" date="2023-08" db="EMBL/GenBank/DDBJ databases">
        <title>A de novo genome assembly of Solanum verrucosum Schlechtendal, a Mexican diploid species geographically isolated from the other diploid A-genome species in potato relatives.</title>
        <authorList>
            <person name="Hosaka K."/>
        </authorList>
    </citation>
    <scope>NUCLEOTIDE SEQUENCE</scope>
    <source>
        <tissue evidence="2">Young leaves</tissue>
    </source>
</reference>
<dbReference type="Proteomes" id="UP001234989">
    <property type="component" value="Chromosome 12"/>
</dbReference>
<evidence type="ECO:0000313" key="2">
    <source>
        <dbReference type="EMBL" id="WMV59298.1"/>
    </source>
</evidence>
<dbReference type="EMBL" id="CP133623">
    <property type="protein sequence ID" value="WMV59298.1"/>
    <property type="molecule type" value="Genomic_DNA"/>
</dbReference>
<feature type="region of interest" description="Disordered" evidence="1">
    <location>
        <begin position="71"/>
        <end position="90"/>
    </location>
</feature>
<accession>A0AAF1A325</accession>